<dbReference type="PANTHER" id="PTHR33070">
    <property type="entry name" value="OS06G0725500 PROTEIN"/>
    <property type="match status" value="1"/>
</dbReference>
<dbReference type="EMBL" id="JADGMS010000005">
    <property type="protein sequence ID" value="KAF9682125.1"/>
    <property type="molecule type" value="Genomic_DNA"/>
</dbReference>
<dbReference type="PANTHER" id="PTHR33070:SF109">
    <property type="entry name" value="DOMAIN PROTEIN, PUTATIVE (DUF241)-RELATED"/>
    <property type="match status" value="1"/>
</dbReference>
<dbReference type="Proteomes" id="UP000657918">
    <property type="component" value="Unassembled WGS sequence"/>
</dbReference>
<dbReference type="InterPro" id="IPR004320">
    <property type="entry name" value="BPS1_pln"/>
</dbReference>
<keyword evidence="2" id="KW-1185">Reference proteome</keyword>
<evidence type="ECO:0000313" key="1">
    <source>
        <dbReference type="EMBL" id="KAF9682125.1"/>
    </source>
</evidence>
<proteinExistence type="predicted"/>
<name>A0A835K301_9ROSI</name>
<dbReference type="AlphaFoldDB" id="A0A835K301"/>
<organism evidence="1 2">
    <name type="scientific">Salix dunnii</name>
    <dbReference type="NCBI Taxonomy" id="1413687"/>
    <lineage>
        <taxon>Eukaryota</taxon>
        <taxon>Viridiplantae</taxon>
        <taxon>Streptophyta</taxon>
        <taxon>Embryophyta</taxon>
        <taxon>Tracheophyta</taxon>
        <taxon>Spermatophyta</taxon>
        <taxon>Magnoliopsida</taxon>
        <taxon>eudicotyledons</taxon>
        <taxon>Gunneridae</taxon>
        <taxon>Pentapetalae</taxon>
        <taxon>rosids</taxon>
        <taxon>fabids</taxon>
        <taxon>Malpighiales</taxon>
        <taxon>Salicaceae</taxon>
        <taxon>Saliceae</taxon>
        <taxon>Salix</taxon>
    </lineage>
</organism>
<dbReference type="OrthoDB" id="1701699at2759"/>
<dbReference type="GO" id="GO:0048367">
    <property type="term" value="P:shoot system development"/>
    <property type="evidence" value="ECO:0007669"/>
    <property type="project" value="InterPro"/>
</dbReference>
<accession>A0A835K301</accession>
<dbReference type="GO" id="GO:0048364">
    <property type="term" value="P:root development"/>
    <property type="evidence" value="ECO:0007669"/>
    <property type="project" value="InterPro"/>
</dbReference>
<protein>
    <submittedName>
        <fullName evidence="1">Uncharacterized protein</fullName>
    </submittedName>
</protein>
<comment type="caution">
    <text evidence="1">The sequence shown here is derived from an EMBL/GenBank/DDBJ whole genome shotgun (WGS) entry which is preliminary data.</text>
</comment>
<reference evidence="1 2" key="1">
    <citation type="submission" date="2020-10" db="EMBL/GenBank/DDBJ databases">
        <title>Plant Genome Project.</title>
        <authorList>
            <person name="Zhang R.-G."/>
        </authorList>
    </citation>
    <scope>NUCLEOTIDE SEQUENCE [LARGE SCALE GENOMIC DNA]</scope>
    <source>
        <strain evidence="1">FAFU-HL-1</strain>
        <tissue evidence="1">Leaf</tissue>
    </source>
</reference>
<gene>
    <name evidence="1" type="ORF">SADUNF_Sadunf05G0075700</name>
</gene>
<evidence type="ECO:0000313" key="2">
    <source>
        <dbReference type="Proteomes" id="UP000657918"/>
    </source>
</evidence>
<dbReference type="Pfam" id="PF03087">
    <property type="entry name" value="BPS1"/>
    <property type="match status" value="1"/>
</dbReference>
<sequence>MKPREELNLHHKGDDGQGIGGGCGLVAVCNGMGCEVVVGRLGSDVKFCKMGSVTVFKVVLIETGHITEDTEAGFFKLELKRIMWRQRRQNDAESSYILNKHRNDSIGRTAHNYPKTFNELKITYHWNLVGQRCDKTTPSLGTTHPAKQEQMKATIAGKYHEASICTSTPGSICNGLSGLEDLYKHVDDWLNLKLSHEVLYNRQDEKSHDELLEESVTVLDVCSISRDTKLRLKEQVQALQSALRRRKGDSSIESSVANYICLRKKMKKDARKFINSLKQIDNKFGASPLLHQAHQLSAVIQVIREVHVKSCSIFQSLSLFLST</sequence>